<dbReference type="EMBL" id="JYDS01001025">
    <property type="protein sequence ID" value="KRY99844.1"/>
    <property type="molecule type" value="Genomic_DNA"/>
</dbReference>
<dbReference type="Proteomes" id="UP000054805">
    <property type="component" value="Unassembled WGS sequence"/>
</dbReference>
<evidence type="ECO:0000313" key="1">
    <source>
        <dbReference type="EMBL" id="KRY99844.1"/>
    </source>
</evidence>
<accession>A0A0V1GNS0</accession>
<keyword evidence="2" id="KW-1185">Reference proteome</keyword>
<name>A0A0V1GNS0_TRIPS</name>
<dbReference type="AlphaFoldDB" id="A0A0V1GNS0"/>
<organism evidence="1 2">
    <name type="scientific">Trichinella pseudospiralis</name>
    <name type="common">Parasitic roundworm</name>
    <dbReference type="NCBI Taxonomy" id="6337"/>
    <lineage>
        <taxon>Eukaryota</taxon>
        <taxon>Metazoa</taxon>
        <taxon>Ecdysozoa</taxon>
        <taxon>Nematoda</taxon>
        <taxon>Enoplea</taxon>
        <taxon>Dorylaimia</taxon>
        <taxon>Trichinellida</taxon>
        <taxon>Trichinellidae</taxon>
        <taxon>Trichinella</taxon>
    </lineage>
</organism>
<evidence type="ECO:0000313" key="2">
    <source>
        <dbReference type="Proteomes" id="UP000054805"/>
    </source>
</evidence>
<proteinExistence type="predicted"/>
<comment type="caution">
    <text evidence="1">The sequence shown here is derived from an EMBL/GenBank/DDBJ whole genome shotgun (WGS) entry which is preliminary data.</text>
</comment>
<sequence length="269" mass="30343">MNQRLYLGVKSCLEKTPFSKQIARGSTVDGSRNAGHNGRQNGALGRQCVRIQLGGGVWEWMKRCSANNGSMAEMVGSVGREKTAVGQKESVKSRGQYWVGRDKIHCNLLDGTKYKGTEMRRNMLGGKAPLAYNVSGQWRGSGDLYIIPRNLNGSVHNCWEGNRTRPDKLERDLVLKNLLHCQKEVCTLFERMRHMARKKGRKCSGKSSSRIVESTLQYTISALFFWVNGTGYLKFLESCFEEAAHVLTKQLHRCSESVVLWKTKYVNST</sequence>
<protein>
    <submittedName>
        <fullName evidence="1">Uncharacterized protein</fullName>
    </submittedName>
</protein>
<gene>
    <name evidence="1" type="ORF">T4B_13184</name>
</gene>
<reference evidence="1 2" key="1">
    <citation type="submission" date="2015-01" db="EMBL/GenBank/DDBJ databases">
        <title>Evolution of Trichinella species and genotypes.</title>
        <authorList>
            <person name="Korhonen P.K."/>
            <person name="Edoardo P."/>
            <person name="Giuseppe L.R."/>
            <person name="Gasser R.B."/>
        </authorList>
    </citation>
    <scope>NUCLEOTIDE SEQUENCE [LARGE SCALE GENOMIC DNA]</scope>
    <source>
        <strain evidence="1">ISS588</strain>
    </source>
</reference>